<dbReference type="CDD" id="cd02440">
    <property type="entry name" value="AdoMet_MTases"/>
    <property type="match status" value="1"/>
</dbReference>
<evidence type="ECO:0000313" key="3">
    <source>
        <dbReference type="Proteomes" id="UP001524944"/>
    </source>
</evidence>
<dbReference type="GO" id="GO:0032259">
    <property type="term" value="P:methylation"/>
    <property type="evidence" value="ECO:0007669"/>
    <property type="project" value="UniProtKB-KW"/>
</dbReference>
<dbReference type="Gene3D" id="3.40.50.150">
    <property type="entry name" value="Vaccinia Virus protein VP39"/>
    <property type="match status" value="1"/>
</dbReference>
<name>A0ABT1Y4F8_9FIRM</name>
<dbReference type="InterPro" id="IPR013216">
    <property type="entry name" value="Methyltransf_11"/>
</dbReference>
<evidence type="ECO:0000259" key="1">
    <source>
        <dbReference type="Pfam" id="PF08241"/>
    </source>
</evidence>
<gene>
    <name evidence="2" type="ORF">NVS47_05725</name>
</gene>
<keyword evidence="2" id="KW-0808">Transferase</keyword>
<dbReference type="Pfam" id="PF08241">
    <property type="entry name" value="Methyltransf_11"/>
    <property type="match status" value="1"/>
</dbReference>
<feature type="domain" description="Methyltransferase type 11" evidence="1">
    <location>
        <begin position="17"/>
        <end position="114"/>
    </location>
</feature>
<dbReference type="InterPro" id="IPR029063">
    <property type="entry name" value="SAM-dependent_MTases_sf"/>
</dbReference>
<dbReference type="RefSeq" id="WP_089608707.1">
    <property type="nucleotide sequence ID" value="NZ_CP022121.1"/>
</dbReference>
<sequence length="233" mass="26438">MRKLHEKLSEMSCVKILDIATRDGAFIHRLSQGLKGYDEMIGIDISEKGFAKAKAKFGENDRIRFQVMDGCHTDFEDQSFDLVCLSNSLHHIEDMTALFNEMRRLKKDDGCILISEMPADGQTGASLTHALIHRLDCLIDTYQGNYHHLTYTHEEINDMVSKAGLEIIDAFDDAEIDLLNDSLKKRAEKALDKANECSKAENFTEMHDLALKIQENFQSFGVNSAVQYVIFAR</sequence>
<dbReference type="EMBL" id="JANPWE010000002">
    <property type="protein sequence ID" value="MCR6545020.1"/>
    <property type="molecule type" value="Genomic_DNA"/>
</dbReference>
<dbReference type="Proteomes" id="UP001524944">
    <property type="component" value="Unassembled WGS sequence"/>
</dbReference>
<evidence type="ECO:0000313" key="2">
    <source>
        <dbReference type="EMBL" id="MCR6545020.1"/>
    </source>
</evidence>
<reference evidence="2 3" key="1">
    <citation type="submission" date="2022-08" db="EMBL/GenBank/DDBJ databases">
        <title>Proteogenomics of the novel Dehalobacterium formicoaceticum strain EZ94 highlights a key role of methyltransferases during anaerobic dichloromethane degradation.</title>
        <authorList>
            <person name="Wasmund K."/>
        </authorList>
    </citation>
    <scope>NUCLEOTIDE SEQUENCE [LARGE SCALE GENOMIC DNA]</scope>
    <source>
        <strain evidence="2 3">EZ94</strain>
    </source>
</reference>
<comment type="caution">
    <text evidence="2">The sequence shown here is derived from an EMBL/GenBank/DDBJ whole genome shotgun (WGS) entry which is preliminary data.</text>
</comment>
<protein>
    <submittedName>
        <fullName evidence="2">Methyltransferase domain-containing protein</fullName>
    </submittedName>
</protein>
<dbReference type="PANTHER" id="PTHR43861:SF1">
    <property type="entry name" value="TRANS-ACONITATE 2-METHYLTRANSFERASE"/>
    <property type="match status" value="1"/>
</dbReference>
<keyword evidence="3" id="KW-1185">Reference proteome</keyword>
<organism evidence="2 3">
    <name type="scientific">Dehalobacterium formicoaceticum</name>
    <dbReference type="NCBI Taxonomy" id="51515"/>
    <lineage>
        <taxon>Bacteria</taxon>
        <taxon>Bacillati</taxon>
        <taxon>Bacillota</taxon>
        <taxon>Clostridia</taxon>
        <taxon>Eubacteriales</taxon>
        <taxon>Peptococcaceae</taxon>
        <taxon>Dehalobacterium</taxon>
    </lineage>
</organism>
<dbReference type="GO" id="GO:0008168">
    <property type="term" value="F:methyltransferase activity"/>
    <property type="evidence" value="ECO:0007669"/>
    <property type="project" value="UniProtKB-KW"/>
</dbReference>
<accession>A0ABT1Y4F8</accession>
<keyword evidence="2" id="KW-0489">Methyltransferase</keyword>
<dbReference type="SUPFAM" id="SSF53335">
    <property type="entry name" value="S-adenosyl-L-methionine-dependent methyltransferases"/>
    <property type="match status" value="1"/>
</dbReference>
<proteinExistence type="predicted"/>
<dbReference type="PANTHER" id="PTHR43861">
    <property type="entry name" value="TRANS-ACONITATE 2-METHYLTRANSFERASE-RELATED"/>
    <property type="match status" value="1"/>
</dbReference>